<comment type="similarity">
    <text evidence="1">Belongs to the cyclin family. Cyclin D subfamily.</text>
</comment>
<evidence type="ECO:0000313" key="9">
    <source>
        <dbReference type="Proteomes" id="UP001345219"/>
    </source>
</evidence>
<evidence type="ECO:0000313" key="8">
    <source>
        <dbReference type="EMBL" id="KAK4744967.1"/>
    </source>
</evidence>
<dbReference type="InterPro" id="IPR006671">
    <property type="entry name" value="Cyclin_N"/>
</dbReference>
<organism evidence="8 9">
    <name type="scientific">Trapa incisa</name>
    <dbReference type="NCBI Taxonomy" id="236973"/>
    <lineage>
        <taxon>Eukaryota</taxon>
        <taxon>Viridiplantae</taxon>
        <taxon>Streptophyta</taxon>
        <taxon>Embryophyta</taxon>
        <taxon>Tracheophyta</taxon>
        <taxon>Spermatophyta</taxon>
        <taxon>Magnoliopsida</taxon>
        <taxon>eudicotyledons</taxon>
        <taxon>Gunneridae</taxon>
        <taxon>Pentapetalae</taxon>
        <taxon>rosids</taxon>
        <taxon>malvids</taxon>
        <taxon>Myrtales</taxon>
        <taxon>Lythraceae</taxon>
        <taxon>Trapa</taxon>
    </lineage>
</organism>
<dbReference type="EMBL" id="JAXIOK010000022">
    <property type="protein sequence ID" value="KAK4744967.1"/>
    <property type="molecule type" value="Genomic_DNA"/>
</dbReference>
<comment type="caution">
    <text evidence="8">The sequence shown here is derived from an EMBL/GenBank/DDBJ whole genome shotgun (WGS) entry which is preliminary data.</text>
</comment>
<keyword evidence="4" id="KW-0131">Cell cycle</keyword>
<dbReference type="Proteomes" id="UP001345219">
    <property type="component" value="Chromosome 9"/>
</dbReference>
<dbReference type="Pfam" id="PF00134">
    <property type="entry name" value="Cyclin_N"/>
    <property type="match status" value="1"/>
</dbReference>
<feature type="region of interest" description="Disordered" evidence="6">
    <location>
        <begin position="29"/>
        <end position="52"/>
    </location>
</feature>
<dbReference type="SMART" id="SM00385">
    <property type="entry name" value="CYCLIN"/>
    <property type="match status" value="1"/>
</dbReference>
<accession>A0AAN7JIP4</accession>
<proteinExistence type="inferred from homology"/>
<evidence type="ECO:0000256" key="6">
    <source>
        <dbReference type="SAM" id="MobiDB-lite"/>
    </source>
</evidence>
<evidence type="ECO:0000256" key="4">
    <source>
        <dbReference type="ARBA" id="ARBA00023306"/>
    </source>
</evidence>
<dbReference type="Pfam" id="PF02984">
    <property type="entry name" value="Cyclin_C"/>
    <property type="match status" value="1"/>
</dbReference>
<protein>
    <recommendedName>
        <fullName evidence="7">Cyclin-like domain-containing protein</fullName>
    </recommendedName>
</protein>
<dbReference type="CDD" id="cd20544">
    <property type="entry name" value="CYCLIN_AtCycD-like_rpt2"/>
    <property type="match status" value="1"/>
</dbReference>
<dbReference type="InterPro" id="IPR039361">
    <property type="entry name" value="Cyclin"/>
</dbReference>
<dbReference type="InterPro" id="IPR036915">
    <property type="entry name" value="Cyclin-like_sf"/>
</dbReference>
<dbReference type="SUPFAM" id="SSF47954">
    <property type="entry name" value="Cyclin-like"/>
    <property type="match status" value="1"/>
</dbReference>
<evidence type="ECO:0000259" key="7">
    <source>
        <dbReference type="SMART" id="SM00385"/>
    </source>
</evidence>
<evidence type="ECO:0000256" key="5">
    <source>
        <dbReference type="RuleBase" id="RU000383"/>
    </source>
</evidence>
<dbReference type="PANTHER" id="PTHR10177">
    <property type="entry name" value="CYCLINS"/>
    <property type="match status" value="1"/>
</dbReference>
<evidence type="ECO:0000256" key="1">
    <source>
        <dbReference type="ARBA" id="ARBA00009065"/>
    </source>
</evidence>
<dbReference type="CDD" id="cd20543">
    <property type="entry name" value="CYCLIN_AtCycD-like_rpt1"/>
    <property type="match status" value="1"/>
</dbReference>
<evidence type="ECO:0000256" key="2">
    <source>
        <dbReference type="ARBA" id="ARBA00022618"/>
    </source>
</evidence>
<keyword evidence="9" id="KW-1185">Reference proteome</keyword>
<feature type="domain" description="Cyclin-like" evidence="7">
    <location>
        <begin position="111"/>
        <end position="199"/>
    </location>
</feature>
<dbReference type="GO" id="GO:0051301">
    <property type="term" value="P:cell division"/>
    <property type="evidence" value="ECO:0007669"/>
    <property type="project" value="UniProtKB-KW"/>
</dbReference>
<keyword evidence="3 5" id="KW-0195">Cyclin</keyword>
<name>A0AAN7JIP4_9MYRT</name>
<dbReference type="InterPro" id="IPR013763">
    <property type="entry name" value="Cyclin-like_dom"/>
</dbReference>
<gene>
    <name evidence="8" type="ORF">SAY87_011279</name>
</gene>
<dbReference type="InterPro" id="IPR004367">
    <property type="entry name" value="Cyclin_C-dom"/>
</dbReference>
<keyword evidence="2" id="KW-0132">Cell division</keyword>
<dbReference type="AlphaFoldDB" id="A0AAN7JIP4"/>
<dbReference type="FunFam" id="1.10.472.10:FF:000060">
    <property type="entry name" value="D6-type cyclin"/>
    <property type="match status" value="1"/>
</dbReference>
<evidence type="ECO:0000256" key="3">
    <source>
        <dbReference type="ARBA" id="ARBA00023127"/>
    </source>
</evidence>
<dbReference type="Gene3D" id="1.10.472.10">
    <property type="entry name" value="Cyclin-like"/>
    <property type="match status" value="2"/>
</dbReference>
<sequence>MENHYSSEPNQEQEKPLFLLNALYGEEGQRWEEEQEQEQEGGGMVENGLEEDCLGNGRKPSSLLPILLFSQDLLWEDEELLSLFSKEEALPQEWGLASADSISLVRGDSVEWMLRASAHYGFSALTSVLSINYLDLFLSRFRLQSDKPWMIQLVAVACLSLAAKVEETYVPLLLDLQVGDVRYLFKAKTIQRMEVLVLSTLRWKMHPVTPLSFLDHIIRRLGLWGGVHWEFFRRCEVGLLYVVSDPRSVGYLPSVLATATMLGTMEEMEPCNHMDYKSQLLGVLPMDKEKLEGCYQLIKGIIPPEAEIVSKSVISSNKRKFDQIEGSLSSDATGKISNTSEHCIFSDWSLKITKTTYVP</sequence>
<reference evidence="8 9" key="1">
    <citation type="journal article" date="2023" name="Hortic Res">
        <title>Pangenome of water caltrop reveals structural variations and asymmetric subgenome divergence after allopolyploidization.</title>
        <authorList>
            <person name="Zhang X."/>
            <person name="Chen Y."/>
            <person name="Wang L."/>
            <person name="Yuan Y."/>
            <person name="Fang M."/>
            <person name="Shi L."/>
            <person name="Lu R."/>
            <person name="Comes H.P."/>
            <person name="Ma Y."/>
            <person name="Chen Y."/>
            <person name="Huang G."/>
            <person name="Zhou Y."/>
            <person name="Zheng Z."/>
            <person name="Qiu Y."/>
        </authorList>
    </citation>
    <scope>NUCLEOTIDE SEQUENCE [LARGE SCALE GENOMIC DNA]</scope>
    <source>
        <tissue evidence="8">Roots</tissue>
    </source>
</reference>